<reference evidence="5" key="2">
    <citation type="submission" date="2023-01" db="EMBL/GenBank/DDBJ databases">
        <authorList>
            <person name="Sun Q."/>
            <person name="Evtushenko L."/>
        </authorList>
    </citation>
    <scope>NUCLEOTIDE SEQUENCE</scope>
    <source>
        <strain evidence="5">VKM B-2789</strain>
    </source>
</reference>
<keyword evidence="1" id="KW-0805">Transcription regulation</keyword>
<dbReference type="InterPro" id="IPR009057">
    <property type="entry name" value="Homeodomain-like_sf"/>
</dbReference>
<dbReference type="PRINTS" id="PR00032">
    <property type="entry name" value="HTHARAC"/>
</dbReference>
<proteinExistence type="predicted"/>
<dbReference type="AlphaFoldDB" id="A0A9W6JZ55"/>
<dbReference type="InterPro" id="IPR020449">
    <property type="entry name" value="Tscrpt_reg_AraC-type_HTH"/>
</dbReference>
<dbReference type="PROSITE" id="PS00041">
    <property type="entry name" value="HTH_ARAC_FAMILY_1"/>
    <property type="match status" value="1"/>
</dbReference>
<reference evidence="5" key="1">
    <citation type="journal article" date="2014" name="Int. J. Syst. Evol. Microbiol.">
        <title>Complete genome sequence of Corynebacterium casei LMG S-19264T (=DSM 44701T), isolated from a smear-ripened cheese.</title>
        <authorList>
            <consortium name="US DOE Joint Genome Institute (JGI-PGF)"/>
            <person name="Walter F."/>
            <person name="Albersmeier A."/>
            <person name="Kalinowski J."/>
            <person name="Ruckert C."/>
        </authorList>
    </citation>
    <scope>NUCLEOTIDE SEQUENCE</scope>
    <source>
        <strain evidence="5">VKM B-2789</strain>
    </source>
</reference>
<evidence type="ECO:0000256" key="3">
    <source>
        <dbReference type="ARBA" id="ARBA00023163"/>
    </source>
</evidence>
<organism evidence="5 6">
    <name type="scientific">Ancylobacter defluvii</name>
    <dbReference type="NCBI Taxonomy" id="1282440"/>
    <lineage>
        <taxon>Bacteria</taxon>
        <taxon>Pseudomonadati</taxon>
        <taxon>Pseudomonadota</taxon>
        <taxon>Alphaproteobacteria</taxon>
        <taxon>Hyphomicrobiales</taxon>
        <taxon>Xanthobacteraceae</taxon>
        <taxon>Ancylobacter</taxon>
    </lineage>
</organism>
<sequence>MTVVSRFDVAHLHPARRRQAWAEAQHEYFYAVDLSAGPDFARGWVQSVDIAGIRLARYHSDPVYVRRTAPLIARKPEDFYFLPVLLDEGLSFRQRGRHADLAPGRFAFVSSLEAYDYDQPRTATFHSLRLPGSAMRERTPNINDWTAHDFGDQVMVRLFLDFANSFCSHGISIDPAIGHRITGHMLDLLALVIAGADRNCDETAVRLAHRQRALQVIDTRFRDPDFGAGDVVRALKLSERYLQKIFADHGETLSGAIRSRRILEARRLLDTRDLTRASISSIAYAVGFSEPAYFSRVFRAATGISPLEYTRRG</sequence>
<dbReference type="PANTHER" id="PTHR46796:SF6">
    <property type="entry name" value="ARAC SUBFAMILY"/>
    <property type="match status" value="1"/>
</dbReference>
<dbReference type="Pfam" id="PF14525">
    <property type="entry name" value="AraC_binding_2"/>
    <property type="match status" value="1"/>
</dbReference>
<dbReference type="SMART" id="SM00342">
    <property type="entry name" value="HTH_ARAC"/>
    <property type="match status" value="1"/>
</dbReference>
<evidence type="ECO:0000256" key="1">
    <source>
        <dbReference type="ARBA" id="ARBA00023015"/>
    </source>
</evidence>
<dbReference type="GO" id="GO:0043565">
    <property type="term" value="F:sequence-specific DNA binding"/>
    <property type="evidence" value="ECO:0007669"/>
    <property type="project" value="InterPro"/>
</dbReference>
<dbReference type="RefSeq" id="WP_213359618.1">
    <property type="nucleotide sequence ID" value="NZ_BSFM01000017.1"/>
</dbReference>
<dbReference type="PANTHER" id="PTHR46796">
    <property type="entry name" value="HTH-TYPE TRANSCRIPTIONAL ACTIVATOR RHAS-RELATED"/>
    <property type="match status" value="1"/>
</dbReference>
<protein>
    <submittedName>
        <fullName evidence="5">AraC family transcriptional regulator</fullName>
    </submittedName>
</protein>
<dbReference type="InterPro" id="IPR018060">
    <property type="entry name" value="HTH_AraC"/>
</dbReference>
<dbReference type="GO" id="GO:0003700">
    <property type="term" value="F:DNA-binding transcription factor activity"/>
    <property type="evidence" value="ECO:0007669"/>
    <property type="project" value="InterPro"/>
</dbReference>
<name>A0A9W6JZ55_9HYPH</name>
<dbReference type="PROSITE" id="PS01124">
    <property type="entry name" value="HTH_ARAC_FAMILY_2"/>
    <property type="match status" value="1"/>
</dbReference>
<dbReference type="InterPro" id="IPR050204">
    <property type="entry name" value="AraC_XylS_family_regulators"/>
</dbReference>
<evidence type="ECO:0000313" key="5">
    <source>
        <dbReference type="EMBL" id="GLK85832.1"/>
    </source>
</evidence>
<evidence type="ECO:0000313" key="6">
    <source>
        <dbReference type="Proteomes" id="UP001143330"/>
    </source>
</evidence>
<feature type="domain" description="HTH araC/xylS-type" evidence="4">
    <location>
        <begin position="211"/>
        <end position="312"/>
    </location>
</feature>
<keyword evidence="2" id="KW-0238">DNA-binding</keyword>
<keyword evidence="6" id="KW-1185">Reference proteome</keyword>
<accession>A0A9W6JZ55</accession>
<dbReference type="EMBL" id="BSFM01000017">
    <property type="protein sequence ID" value="GLK85832.1"/>
    <property type="molecule type" value="Genomic_DNA"/>
</dbReference>
<dbReference type="SUPFAM" id="SSF46689">
    <property type="entry name" value="Homeodomain-like"/>
    <property type="match status" value="1"/>
</dbReference>
<gene>
    <name evidence="5" type="ORF">GCM10017653_39020</name>
</gene>
<dbReference type="InterPro" id="IPR018062">
    <property type="entry name" value="HTH_AraC-typ_CS"/>
</dbReference>
<evidence type="ECO:0000259" key="4">
    <source>
        <dbReference type="PROSITE" id="PS01124"/>
    </source>
</evidence>
<comment type="caution">
    <text evidence="5">The sequence shown here is derived from an EMBL/GenBank/DDBJ whole genome shotgun (WGS) entry which is preliminary data.</text>
</comment>
<dbReference type="Gene3D" id="1.10.10.60">
    <property type="entry name" value="Homeodomain-like"/>
    <property type="match status" value="1"/>
</dbReference>
<dbReference type="Pfam" id="PF12833">
    <property type="entry name" value="HTH_18"/>
    <property type="match status" value="1"/>
</dbReference>
<keyword evidence="3" id="KW-0804">Transcription</keyword>
<dbReference type="Proteomes" id="UP001143330">
    <property type="component" value="Unassembled WGS sequence"/>
</dbReference>
<dbReference type="InterPro" id="IPR035418">
    <property type="entry name" value="AraC-bd_2"/>
</dbReference>
<evidence type="ECO:0000256" key="2">
    <source>
        <dbReference type="ARBA" id="ARBA00023125"/>
    </source>
</evidence>